<comment type="caution">
    <text evidence="1">The sequence shown here is derived from an EMBL/GenBank/DDBJ whole genome shotgun (WGS) entry which is preliminary data.</text>
</comment>
<dbReference type="SUPFAM" id="SSF58104">
    <property type="entry name" value="Methyl-accepting chemotaxis protein (MCP) signaling domain"/>
    <property type="match status" value="1"/>
</dbReference>
<organism evidence="1 2">
    <name type="scientific">Streblomastix strix</name>
    <dbReference type="NCBI Taxonomy" id="222440"/>
    <lineage>
        <taxon>Eukaryota</taxon>
        <taxon>Metamonada</taxon>
        <taxon>Preaxostyla</taxon>
        <taxon>Oxymonadida</taxon>
        <taxon>Streblomastigidae</taxon>
        <taxon>Streblomastix</taxon>
    </lineage>
</organism>
<dbReference type="Proteomes" id="UP000324800">
    <property type="component" value="Unassembled WGS sequence"/>
</dbReference>
<accession>A0A5J4TMP9</accession>
<proteinExistence type="predicted"/>
<evidence type="ECO:0000313" key="1">
    <source>
        <dbReference type="EMBL" id="KAA6359259.1"/>
    </source>
</evidence>
<name>A0A5J4TMP9_9EUKA</name>
<sequence>MFAKNKIFEIYSLFTELWKIVSDITRSIGTIFSTINGLVTAKATFDVWKVGIDSGLCFIGAIAGAAAAGAAAVGIGQHTLEGRVTALEVEVHANTVSGTAQSLGNTLGNVVKKLFGGEEEDPISGLTNKVKRVFDDIDDLGQAIQDIMTQTQNITQNIINVTQYIASYYISIEEAVTKLIGLIDSFLGLESKIGRSQSQQTSRVLFYF</sequence>
<dbReference type="AlphaFoldDB" id="A0A5J4TMP9"/>
<dbReference type="EMBL" id="SNRW01028664">
    <property type="protein sequence ID" value="KAA6359259.1"/>
    <property type="molecule type" value="Genomic_DNA"/>
</dbReference>
<reference evidence="1 2" key="1">
    <citation type="submission" date="2019-03" db="EMBL/GenBank/DDBJ databases">
        <title>Single cell metagenomics reveals metabolic interactions within the superorganism composed of flagellate Streblomastix strix and complex community of Bacteroidetes bacteria on its surface.</title>
        <authorList>
            <person name="Treitli S.C."/>
            <person name="Kolisko M."/>
            <person name="Husnik F."/>
            <person name="Keeling P."/>
            <person name="Hampl V."/>
        </authorList>
    </citation>
    <scope>NUCLEOTIDE SEQUENCE [LARGE SCALE GENOMIC DNA]</scope>
    <source>
        <strain evidence="1">ST1C</strain>
    </source>
</reference>
<protein>
    <submittedName>
        <fullName evidence="1">Uncharacterized protein</fullName>
    </submittedName>
</protein>
<gene>
    <name evidence="1" type="ORF">EZS28_045214</name>
</gene>
<evidence type="ECO:0000313" key="2">
    <source>
        <dbReference type="Proteomes" id="UP000324800"/>
    </source>
</evidence>